<dbReference type="Pfam" id="PF00392">
    <property type="entry name" value="GntR"/>
    <property type="match status" value="1"/>
</dbReference>
<dbReference type="InterPro" id="IPR036388">
    <property type="entry name" value="WH-like_DNA-bd_sf"/>
</dbReference>
<accession>A0A069PQV1</accession>
<evidence type="ECO:0000259" key="4">
    <source>
        <dbReference type="PROSITE" id="PS50949"/>
    </source>
</evidence>
<dbReference type="SMART" id="SM00345">
    <property type="entry name" value="HTH_GNTR"/>
    <property type="match status" value="1"/>
</dbReference>
<dbReference type="CDD" id="cd07377">
    <property type="entry name" value="WHTH_GntR"/>
    <property type="match status" value="1"/>
</dbReference>
<proteinExistence type="predicted"/>
<dbReference type="AlphaFoldDB" id="A0A069PQV1"/>
<evidence type="ECO:0000313" key="5">
    <source>
        <dbReference type="EMBL" id="KDR39641.1"/>
    </source>
</evidence>
<dbReference type="SUPFAM" id="SSF48008">
    <property type="entry name" value="GntR ligand-binding domain-like"/>
    <property type="match status" value="1"/>
</dbReference>
<feature type="domain" description="HTH gntR-type" evidence="4">
    <location>
        <begin position="9"/>
        <end position="77"/>
    </location>
</feature>
<protein>
    <submittedName>
        <fullName evidence="5">GntR family transcriptional regulator</fullName>
    </submittedName>
</protein>
<dbReference type="SUPFAM" id="SSF46785">
    <property type="entry name" value="Winged helix' DNA-binding domain"/>
    <property type="match status" value="1"/>
</dbReference>
<dbReference type="RefSeq" id="WP_035936181.1">
    <property type="nucleotide sequence ID" value="NZ_CADFFX010000038.1"/>
</dbReference>
<dbReference type="STRING" id="60547.GCA_000751215_04738"/>
<dbReference type="InterPro" id="IPR011711">
    <property type="entry name" value="GntR_C"/>
</dbReference>
<dbReference type="Proteomes" id="UP000027466">
    <property type="component" value="Unassembled WGS sequence"/>
</dbReference>
<name>A0A069PQV1_9BURK</name>
<dbReference type="InterPro" id="IPR008920">
    <property type="entry name" value="TF_FadR/GntR_C"/>
</dbReference>
<dbReference type="SMART" id="SM00895">
    <property type="entry name" value="FCD"/>
    <property type="match status" value="1"/>
</dbReference>
<dbReference type="PROSITE" id="PS50949">
    <property type="entry name" value="HTH_GNTR"/>
    <property type="match status" value="1"/>
</dbReference>
<dbReference type="Pfam" id="PF07729">
    <property type="entry name" value="FCD"/>
    <property type="match status" value="1"/>
</dbReference>
<dbReference type="EMBL" id="JFHC01000055">
    <property type="protein sequence ID" value="KDR39641.1"/>
    <property type="molecule type" value="Genomic_DNA"/>
</dbReference>
<dbReference type="PRINTS" id="PR00035">
    <property type="entry name" value="HTHGNTR"/>
</dbReference>
<dbReference type="InterPro" id="IPR036390">
    <property type="entry name" value="WH_DNA-bd_sf"/>
</dbReference>
<dbReference type="PANTHER" id="PTHR43537:SF5">
    <property type="entry name" value="UXU OPERON TRANSCRIPTIONAL REGULATOR"/>
    <property type="match status" value="1"/>
</dbReference>
<dbReference type="Gene3D" id="1.10.10.10">
    <property type="entry name" value="Winged helix-like DNA-binding domain superfamily/Winged helix DNA-binding domain"/>
    <property type="match status" value="1"/>
</dbReference>
<dbReference type="PANTHER" id="PTHR43537">
    <property type="entry name" value="TRANSCRIPTIONAL REGULATOR, GNTR FAMILY"/>
    <property type="match status" value="1"/>
</dbReference>
<dbReference type="GO" id="GO:0003700">
    <property type="term" value="F:DNA-binding transcription factor activity"/>
    <property type="evidence" value="ECO:0007669"/>
    <property type="project" value="InterPro"/>
</dbReference>
<comment type="caution">
    <text evidence="5">The sequence shown here is derived from an EMBL/GenBank/DDBJ whole genome shotgun (WGS) entry which is preliminary data.</text>
</comment>
<dbReference type="Gene3D" id="1.20.120.530">
    <property type="entry name" value="GntR ligand-binding domain-like"/>
    <property type="match status" value="1"/>
</dbReference>
<dbReference type="GO" id="GO:0003677">
    <property type="term" value="F:DNA binding"/>
    <property type="evidence" value="ECO:0007669"/>
    <property type="project" value="UniProtKB-KW"/>
</dbReference>
<dbReference type="InterPro" id="IPR000524">
    <property type="entry name" value="Tscrpt_reg_HTH_GntR"/>
</dbReference>
<keyword evidence="3" id="KW-0804">Transcription</keyword>
<sequence length="233" mass="25413">MSVKPVETRRLYLQIADKLRSLIEQQGFAPNGRLPSERELAQTLGVSRPSVREALVALELEGRVEIRMGSGVYITATSGAAAAPKSEEEFGESPQEIMTARLVIEGAIAASVAPFAKPKALKGLRAVYETMAREVAGGQIPLAADRAFHLAIAQMSGNDVLVRTVASLFDERHSPLSSKLRGHFEGEDTWAAALNEHREILEALEERDAVQAQAAMQRHMRASCARLMTRRKG</sequence>
<evidence type="ECO:0000313" key="6">
    <source>
        <dbReference type="Proteomes" id="UP000027466"/>
    </source>
</evidence>
<keyword evidence="2" id="KW-0238">DNA-binding</keyword>
<evidence type="ECO:0000256" key="1">
    <source>
        <dbReference type="ARBA" id="ARBA00023015"/>
    </source>
</evidence>
<reference evidence="5 6" key="1">
    <citation type="submission" date="2014-03" db="EMBL/GenBank/DDBJ databases">
        <title>Draft Genome Sequences of Four Burkholderia Strains.</title>
        <authorList>
            <person name="Liu X.Y."/>
            <person name="Li C.X."/>
            <person name="Xu J.H."/>
        </authorList>
    </citation>
    <scope>NUCLEOTIDE SEQUENCE [LARGE SCALE GENOMIC DNA]</scope>
    <source>
        <strain evidence="5 6">DSM 50014</strain>
    </source>
</reference>
<evidence type="ECO:0000256" key="3">
    <source>
        <dbReference type="ARBA" id="ARBA00023163"/>
    </source>
</evidence>
<keyword evidence="1" id="KW-0805">Transcription regulation</keyword>
<organism evidence="5 6">
    <name type="scientific">Caballeronia glathei</name>
    <dbReference type="NCBI Taxonomy" id="60547"/>
    <lineage>
        <taxon>Bacteria</taxon>
        <taxon>Pseudomonadati</taxon>
        <taxon>Pseudomonadota</taxon>
        <taxon>Betaproteobacteria</taxon>
        <taxon>Burkholderiales</taxon>
        <taxon>Burkholderiaceae</taxon>
        <taxon>Caballeronia</taxon>
    </lineage>
</organism>
<evidence type="ECO:0000256" key="2">
    <source>
        <dbReference type="ARBA" id="ARBA00023125"/>
    </source>
</evidence>
<gene>
    <name evidence="5" type="ORF">BG61_31135</name>
</gene>
<keyword evidence="6" id="KW-1185">Reference proteome</keyword>